<dbReference type="GO" id="GO:0031177">
    <property type="term" value="F:phosphopantetheine binding"/>
    <property type="evidence" value="ECO:0007669"/>
    <property type="project" value="InterPro"/>
</dbReference>
<evidence type="ECO:0000256" key="2">
    <source>
        <dbReference type="ARBA" id="ARBA00006432"/>
    </source>
</evidence>
<dbReference type="Pfam" id="PF00501">
    <property type="entry name" value="AMP-binding"/>
    <property type="match status" value="3"/>
</dbReference>
<keyword evidence="3" id="KW-0596">Phosphopantetheine</keyword>
<evidence type="ECO:0000256" key="5">
    <source>
        <dbReference type="ARBA" id="ARBA00022737"/>
    </source>
</evidence>
<dbReference type="FunFam" id="3.40.50.12780:FF:000013">
    <property type="entry name" value="Long-chain-fatty-acid--AMP ligase FadD32"/>
    <property type="match status" value="1"/>
</dbReference>
<gene>
    <name evidence="9" type="primary">lgrB</name>
    <name evidence="9" type="ORF">MARSALSMR5_03220</name>
</gene>
<dbReference type="CDD" id="cd19531">
    <property type="entry name" value="LCL_NRPS-like"/>
    <property type="match status" value="1"/>
</dbReference>
<dbReference type="SUPFAM" id="SSF47336">
    <property type="entry name" value="ACP-like"/>
    <property type="match status" value="3"/>
</dbReference>
<dbReference type="InterPro" id="IPR029058">
    <property type="entry name" value="AB_hydrolase_fold"/>
</dbReference>
<keyword evidence="4" id="KW-0597">Phosphoprotein</keyword>
<dbReference type="SMART" id="SM00823">
    <property type="entry name" value="PKS_PP"/>
    <property type="match status" value="3"/>
</dbReference>
<feature type="domain" description="Carrier" evidence="8">
    <location>
        <begin position="1634"/>
        <end position="1708"/>
    </location>
</feature>
<evidence type="ECO:0000256" key="4">
    <source>
        <dbReference type="ARBA" id="ARBA00022553"/>
    </source>
</evidence>
<dbReference type="FunFam" id="2.30.38.10:FF:000001">
    <property type="entry name" value="Non-ribosomal peptide synthetase PvdI"/>
    <property type="match status" value="1"/>
</dbReference>
<dbReference type="PROSITE" id="PS00012">
    <property type="entry name" value="PHOSPHOPANTETHEINE"/>
    <property type="match status" value="2"/>
</dbReference>
<dbReference type="EMBL" id="CP020931">
    <property type="protein sequence ID" value="ARM85262.1"/>
    <property type="molecule type" value="Genomic_DNA"/>
</dbReference>
<dbReference type="PANTHER" id="PTHR45527">
    <property type="entry name" value="NONRIBOSOMAL PEPTIDE SYNTHETASE"/>
    <property type="match status" value="1"/>
</dbReference>
<dbReference type="SUPFAM" id="SSF52777">
    <property type="entry name" value="CoA-dependent acyltransferases"/>
    <property type="match status" value="6"/>
</dbReference>
<evidence type="ECO:0000256" key="1">
    <source>
        <dbReference type="ARBA" id="ARBA00001957"/>
    </source>
</evidence>
<dbReference type="InterPro" id="IPR001242">
    <property type="entry name" value="Condensation_dom"/>
</dbReference>
<dbReference type="Pfam" id="PF00550">
    <property type="entry name" value="PP-binding"/>
    <property type="match status" value="3"/>
</dbReference>
<dbReference type="NCBIfam" id="TIGR01720">
    <property type="entry name" value="NRPS-para261"/>
    <property type="match status" value="1"/>
</dbReference>
<dbReference type="GO" id="GO:0003824">
    <property type="term" value="F:catalytic activity"/>
    <property type="evidence" value="ECO:0007669"/>
    <property type="project" value="InterPro"/>
</dbReference>
<dbReference type="InterPro" id="IPR025110">
    <property type="entry name" value="AMP-bd_C"/>
</dbReference>
<dbReference type="Proteomes" id="UP000193100">
    <property type="component" value="Chromosome"/>
</dbReference>
<protein>
    <submittedName>
        <fullName evidence="9">Linear gramicidin synthase subunit B</fullName>
    </submittedName>
</protein>
<dbReference type="FunFam" id="1.10.1200.10:FF:000016">
    <property type="entry name" value="Non-ribosomal peptide synthase"/>
    <property type="match status" value="1"/>
</dbReference>
<dbReference type="GO" id="GO:0044550">
    <property type="term" value="P:secondary metabolite biosynthetic process"/>
    <property type="evidence" value="ECO:0007669"/>
    <property type="project" value="TreeGrafter"/>
</dbReference>
<evidence type="ECO:0000256" key="6">
    <source>
        <dbReference type="ARBA" id="ARBA00022832"/>
    </source>
</evidence>
<dbReference type="Gene3D" id="3.30.559.30">
    <property type="entry name" value="Nonribosomal peptide synthetase, condensation domain"/>
    <property type="match status" value="3"/>
</dbReference>
<dbReference type="NCBIfam" id="NF003417">
    <property type="entry name" value="PRK04813.1"/>
    <property type="match status" value="3"/>
</dbReference>
<dbReference type="SUPFAM" id="SSF56801">
    <property type="entry name" value="Acetyl-CoA synthetase-like"/>
    <property type="match status" value="3"/>
</dbReference>
<dbReference type="InterPro" id="IPR006162">
    <property type="entry name" value="Ppantetheine_attach_site"/>
</dbReference>
<evidence type="ECO:0000259" key="8">
    <source>
        <dbReference type="PROSITE" id="PS50075"/>
    </source>
</evidence>
<dbReference type="GO" id="GO:0072330">
    <property type="term" value="P:monocarboxylic acid biosynthetic process"/>
    <property type="evidence" value="ECO:0007669"/>
    <property type="project" value="UniProtKB-ARBA"/>
</dbReference>
<reference evidence="9 10" key="1">
    <citation type="submission" date="2017-04" db="EMBL/GenBank/DDBJ databases">
        <title>Genome Sequence of Marinobacter salarius strain SMR5 Isolated from a culture of the Diatom Skeletonema marinoi.</title>
        <authorList>
            <person name="Topel M."/>
            <person name="Pinder M.I.M."/>
            <person name="Johansson O.N."/>
            <person name="Kourtchenko O."/>
            <person name="Godhe A."/>
            <person name="Clarke A.K."/>
        </authorList>
    </citation>
    <scope>NUCLEOTIDE SEQUENCE [LARGE SCALE GENOMIC DNA]</scope>
    <source>
        <strain evidence="9 10">SMR5</strain>
    </source>
</reference>
<dbReference type="InterPro" id="IPR020806">
    <property type="entry name" value="PKS_PP-bd"/>
</dbReference>
<dbReference type="NCBIfam" id="TIGR01733">
    <property type="entry name" value="AA-adenyl-dom"/>
    <property type="match status" value="2"/>
</dbReference>
<dbReference type="InterPro" id="IPR040097">
    <property type="entry name" value="FAAL/FAAC"/>
</dbReference>
<dbReference type="InterPro" id="IPR042099">
    <property type="entry name" value="ANL_N_sf"/>
</dbReference>
<comment type="cofactor">
    <cofactor evidence="1">
        <name>pantetheine 4'-phosphate</name>
        <dbReference type="ChEBI" id="CHEBI:47942"/>
    </cofactor>
</comment>
<evidence type="ECO:0000313" key="10">
    <source>
        <dbReference type="Proteomes" id="UP000193100"/>
    </source>
</evidence>
<feature type="domain" description="Carrier" evidence="8">
    <location>
        <begin position="590"/>
        <end position="665"/>
    </location>
</feature>
<dbReference type="InterPro" id="IPR045851">
    <property type="entry name" value="AMP-bd_C_sf"/>
</dbReference>
<dbReference type="Gene3D" id="1.10.1200.10">
    <property type="entry name" value="ACP-like"/>
    <property type="match status" value="2"/>
</dbReference>
<dbReference type="PROSITE" id="PS50075">
    <property type="entry name" value="CARRIER"/>
    <property type="match status" value="3"/>
</dbReference>
<dbReference type="GO" id="GO:0071766">
    <property type="term" value="P:Actinobacterium-type cell wall biogenesis"/>
    <property type="evidence" value="ECO:0007669"/>
    <property type="project" value="UniProtKB-ARBA"/>
</dbReference>
<dbReference type="Gene3D" id="3.30.300.30">
    <property type="match status" value="3"/>
</dbReference>
<dbReference type="CDD" id="cd05931">
    <property type="entry name" value="FAAL"/>
    <property type="match status" value="1"/>
</dbReference>
<proteinExistence type="inferred from homology"/>
<dbReference type="PANTHER" id="PTHR45527:SF1">
    <property type="entry name" value="FATTY ACID SYNTHASE"/>
    <property type="match status" value="1"/>
</dbReference>
<dbReference type="GO" id="GO:0008610">
    <property type="term" value="P:lipid biosynthetic process"/>
    <property type="evidence" value="ECO:0007669"/>
    <property type="project" value="InterPro"/>
</dbReference>
<dbReference type="GeneID" id="77257146"/>
<comment type="similarity">
    <text evidence="2">Belongs to the ATP-dependent AMP-binding enzyme family.</text>
</comment>
<dbReference type="GO" id="GO:0005737">
    <property type="term" value="C:cytoplasm"/>
    <property type="evidence" value="ECO:0007669"/>
    <property type="project" value="TreeGrafter"/>
</dbReference>
<dbReference type="Pfam" id="PF00668">
    <property type="entry name" value="Condensation"/>
    <property type="match status" value="3"/>
</dbReference>
<dbReference type="RefSeq" id="WP_085681521.1">
    <property type="nucleotide sequence ID" value="NZ_CP020931.1"/>
</dbReference>
<dbReference type="InterPro" id="IPR036736">
    <property type="entry name" value="ACP-like_sf"/>
</dbReference>
<evidence type="ECO:0000256" key="7">
    <source>
        <dbReference type="ARBA" id="ARBA00023098"/>
    </source>
</evidence>
<evidence type="ECO:0000313" key="9">
    <source>
        <dbReference type="EMBL" id="ARM85262.1"/>
    </source>
</evidence>
<dbReference type="InterPro" id="IPR010060">
    <property type="entry name" value="NRPS_synth"/>
</dbReference>
<keyword evidence="7" id="KW-0443">Lipid metabolism</keyword>
<keyword evidence="5" id="KW-0677">Repeat</keyword>
<sequence>MSLHAERFPNFADVLRFYAEQQPQSLAIRQLVSDDAPPLVTSYSELYQKAQALAGYLQNELALAPGERCLLMLPGGADFAAAFFGCFYAGIIAIPAYPPEHDRQAYIDRLGGMIGDSKPMAVLALEQDIRRYQSRLAPLLPDGGRVVAADRIGLHWQNALQVVPPQSQDLAFLQYTSGSTSAPKGVMVSHANLMANEYTMAKAFQATDDDVWMTWLPLFHDMGLMSGLLLPILHGHCANMMTPQFFLARPARWLEAISQYRVTYSGGPDFAYMLCGWRVTDEQLEGLDLSSWRLAFTGSEPIRPETLERFADRMAPHGFRSDVFAPSYGLAEATLFVTTHGFNGDVQTRTFEPEQLSTAGLSGAHQPSRLVGCGDAYGEDTFCIVDSQTREPVEDGRVGEIWISGPSVAQGYWEKPTATAETFVQWRDSRWLRSGDLGIVEDGHLYVAGRQKDVIIVNGQNLYPQDIESTLEREIELLMPGRLAAFATTDARQAEGIGLALEVGRTTRRMIKPAMICATIAETMSDTLGIAPQVILLLEPKTLPRTTSGKLQRAACRQGWERGELSVFAGWQDGRMLEEGASAPAETSAQVGPTLLPEVVAAWQAALERDDLDSNAHFFTWGGDSVGAMQMLSRVERDLGLTIEPAVLFEHPRLGDFSRWVSKQSANGQEVHPITLLPDDAEPLQSFAQQRLWFLGQLEGGSSAYHLCGEWQFMGSLDEDALQRSLDALAERHESLRTVFAETDENRGLQRIQPAAPVTVQSHDLSGEDSPASALDNLSRALVSQPMDLEQGPLWQVHRVRLGDSDHRLLMVIHHIIADGWSAQVLVKEFAQLYTAFAKGHDPDLPVLPIRYADYAHWHRETMEAGEAERQLSWWEQQLGDEHPVLELPTDRPRPESQSHRGARVAFAFPEPLSEKLRQLARDQGVTLFMVMLALYKTQLYRYSGQRDLRIGVPVSGRSRPETEGLVGLFVNTLVLRSQPVATQGFTDFLASVRDATLGAQAHADLPFEQLVDALQPERNLRHNPLCQVKFTQQFPLPENVGLPGATLTMRQRDDDSAHFDLGFDITDQPGGIEGTEGIEGIKGVLTYACDLFDEPRIREFAEELVNLAEQVTANPSRPLGELELLATPSALEGPKADFPVGDLVSLWNGHIQSTIGQQALQYEDQSFDYGWLEAESNRLAQHLQRQGVAAESSVGLCLDRSPEFVVGVLAVLKAGGAFVPLDPKWPSDRQAFVLKDCGAGWLLGHEAVPGFEGALIGFNAAADWRSEPVEPLGTLIEPAQAAYLIYTSGTSGTPKGVVVSHGAIANYVQGVLEVIDPSPKATMAMVSTVAADLGHTTLFGALCSGRTLHLLSADRVMDADAFASYMAEHQVDILKIVPTHLSGLLQAAEPARVLPREALVLGGEALPSALLSQVRELNPDCRVFNHYGPSESTVGVLTTEPGDEQDSIVPLGTPLPNIRAQVLSEERLPLPQGAIGELYLSGAGLARGYLGQPEQTAAAFVDDPQSSRERLYATGDRVRLLEDGRLSFHGRNDDQVKVRGYRVSLGEIAQRIRAFDGVSDAHVQVDDNGLIMAYPLAVELDTEAMLSALALQMPDYMVPAHILPLAEFPLTPNGKLDRKALPQPERPGEDFAAPLAGVETMLAELWQSLLHVERVGRHDNFFSLGGDSIISLQVIARARKQGVKLTPKQLFEKQTIAELAHVAEVQEAAAAPKPAARESVPQAFPLTPIQQRFFNQPVDDRNQWNQALRLGIRSPLEAEPLSKALAAVVDIHPALRLRFDADQRTQTYSREEKADLLWTLETDDEQTLLSTFNGAQRSLDLSNGPLLRCVLVSQPGERQELLIAAHHLAVDGVSWRVLLEDLQFAYEQAAGGRAIELEGDIDGLHDWVHYLHRDLAHGRLDEELAYWQAFSAEDAALPCDNPDGTARVADGDYLRMTLDEGQTQRLLNDVPTAFRTRINDLLLAALAQALGEWSGRSRHVITLEGHGRNAPDGAPDVSRTVGWFTTLYPVALEAGEEALGTLKRTKEMLRQVPGDGLGYGVLKELQGAELPEMTGAGLTFNYLGRFDEEPGSQFVLEGKPVGDSRHGSGLLANALVVDGQVRNGQLQLDWTYSRARFEKSRVTRLIDLYREALMTLIEDCASRAGGLTPSDVPLADLDQPQLDALENPANIEDILPLAPMQEGILLHSLLEQGSGIYLMQDQYEVRSEVDFEAFRAAWHAVVQRHPMLRTAFHGLDGGTQHQIVYRDVPSPAQLIDLSHLERADAEAELEALLAAERRQGFDFTKPPLLRLRLVRFGQDDCRIVQSHHHALIDAWCRGLMLAEFFDHYSTLVDGKQPVVTPARPYRDFIAWLQRQDAAQAHRFWRDNLVGFTEVTPLPYQRTANGEPSIQDVTHALTAEETAQLVERARDEKLTVNTFMQAAWALVLMRHGGLDEALFGVTVAGRPAELDGIEDTLGLFINTLPLRIGAESATQTGLDFLRSLQSANAALRQYEHLSLAEVQNLADTPRGDALFDSLFVFENVPMGADVRQAAEAYGITPLANRTHTNYPLTVVILPGETYQLQFSYDQRYFRDRDMQALLDQYHQVLRQLMRAPEQPLAAIQLVSAGERGELLGLGQGQMEPDWMSLSWLERFEAWALADPGREVARCQGSSMSYAELNQRANRIGHSLIEAGTQPDQVVALYSPRNLDLMTMIVGAFKAGGAYLALDERHPPARSGRMLHSSQAPVLVTPEACLEQVGAILAETEARPRVVTLESLLATDRDGNPRRYPAMDQLAYVIYTSGSTGEPKGVMVNQQGMLNNQLSKVPYLELGDGDVIAQTAATGFDISVWQFLTAPLFGGRLDIIPDEITHDPQRLLEAVADSGVTVLESVPAVIEGILAVPERRLGLRWLLPTGEALGRELARRWFERYPRIPLVNAYGPAECADDVALHTLTGLEETRAGIPIGKPTDNNRLYVLDTQLELAPSGVVGELYVGGTGVGRGYAGRPELTAERYVPDPFGQPGGRLYRTGDLARWNDDGLLEYAGRADFQVKIRGQRIEPGEIESCLLACNGIRQAVVAAQQTPHGAQLVAYLVPDDGLHLETESLRDRLSHELPAVMVPTHLVVLDRLPLNANGKLDRKSLPQPELEVRRYIAPEGELEEILVELWRDLLKVEQVGRHDHFFELGGHSLLATRLLSRIRERLGVSVPLAEAFEATTVAAMAAVIERLKGQALDQDRLDNLDALMNELEEIE</sequence>
<dbReference type="FunFam" id="3.30.300.30:FF:000010">
    <property type="entry name" value="Enterobactin synthetase component F"/>
    <property type="match status" value="1"/>
</dbReference>
<dbReference type="PROSITE" id="PS00455">
    <property type="entry name" value="AMP_BINDING"/>
    <property type="match status" value="3"/>
</dbReference>
<dbReference type="Gene3D" id="3.40.50.1820">
    <property type="entry name" value="alpha/beta hydrolase"/>
    <property type="match status" value="1"/>
</dbReference>
<dbReference type="InterPro" id="IPR009081">
    <property type="entry name" value="PP-bd_ACP"/>
</dbReference>
<dbReference type="Gene3D" id="3.30.559.10">
    <property type="entry name" value="Chloramphenicol acetyltransferase-like domain"/>
    <property type="match status" value="3"/>
</dbReference>
<dbReference type="Pfam" id="PF13193">
    <property type="entry name" value="AMP-binding_C"/>
    <property type="match status" value="1"/>
</dbReference>
<dbReference type="InterPro" id="IPR023213">
    <property type="entry name" value="CAT-like_dom_sf"/>
</dbReference>
<dbReference type="CDD" id="cd19543">
    <property type="entry name" value="DCL_NRPS"/>
    <property type="match status" value="1"/>
</dbReference>
<dbReference type="InterPro" id="IPR020845">
    <property type="entry name" value="AMP-binding_CS"/>
</dbReference>
<dbReference type="InterPro" id="IPR010071">
    <property type="entry name" value="AA_adenyl_dom"/>
</dbReference>
<dbReference type="Gene3D" id="2.30.38.10">
    <property type="entry name" value="Luciferase, Domain 3"/>
    <property type="match status" value="2"/>
</dbReference>
<dbReference type="FunFam" id="1.10.1200.10:FF:000005">
    <property type="entry name" value="Nonribosomal peptide synthetase 1"/>
    <property type="match status" value="1"/>
</dbReference>
<dbReference type="FunFam" id="3.40.50.980:FF:000001">
    <property type="entry name" value="Non-ribosomal peptide synthetase"/>
    <property type="match status" value="1"/>
</dbReference>
<organism evidence="9 10">
    <name type="scientific">Marinobacter salarius</name>
    <dbReference type="NCBI Taxonomy" id="1420917"/>
    <lineage>
        <taxon>Bacteria</taxon>
        <taxon>Pseudomonadati</taxon>
        <taxon>Pseudomonadota</taxon>
        <taxon>Gammaproteobacteria</taxon>
        <taxon>Pseudomonadales</taxon>
        <taxon>Marinobacteraceae</taxon>
        <taxon>Marinobacter</taxon>
    </lineage>
</organism>
<dbReference type="InterPro" id="IPR000873">
    <property type="entry name" value="AMP-dep_synth/lig_dom"/>
</dbReference>
<dbReference type="CDD" id="cd05930">
    <property type="entry name" value="A_NRPS"/>
    <property type="match status" value="2"/>
</dbReference>
<keyword evidence="6" id="KW-0276">Fatty acid metabolism</keyword>
<dbReference type="Gene3D" id="3.40.50.980">
    <property type="match status" value="4"/>
</dbReference>
<name>A0A1W6KD67_9GAMM</name>
<feature type="domain" description="Carrier" evidence="8">
    <location>
        <begin position="3136"/>
        <end position="3211"/>
    </location>
</feature>
<dbReference type="GO" id="GO:0043041">
    <property type="term" value="P:amino acid activation for nonribosomal peptide biosynthetic process"/>
    <property type="evidence" value="ECO:0007669"/>
    <property type="project" value="TreeGrafter"/>
</dbReference>
<evidence type="ECO:0000256" key="3">
    <source>
        <dbReference type="ARBA" id="ARBA00022450"/>
    </source>
</evidence>
<dbReference type="Gene3D" id="3.40.50.12780">
    <property type="entry name" value="N-terminal domain of ligase-like"/>
    <property type="match status" value="1"/>
</dbReference>
<dbReference type="GO" id="GO:0006631">
    <property type="term" value="P:fatty acid metabolic process"/>
    <property type="evidence" value="ECO:0007669"/>
    <property type="project" value="UniProtKB-KW"/>
</dbReference>
<accession>A0A1W6KD67</accession>
<dbReference type="CDD" id="cd19534">
    <property type="entry name" value="E_NRPS"/>
    <property type="match status" value="1"/>
</dbReference>